<accession>V6IZL1</accession>
<dbReference type="AlphaFoldDB" id="V6IZL1"/>
<proteinExistence type="predicted"/>
<name>V6IZL1_9BACL</name>
<reference evidence="1 2" key="1">
    <citation type="journal article" date="2013" name="Genome Announc.">
        <title>Genome Sequence of Sporolactobacillus laevolacticus DSM442, an Efficient Polymer-Grade D-Lactate Producer from Agricultural Waste Cottonseed as a Nitrogen Source.</title>
        <authorList>
            <person name="Wang H."/>
            <person name="Wang L."/>
            <person name="Ju J."/>
            <person name="Yu B."/>
            <person name="Ma Y."/>
        </authorList>
    </citation>
    <scope>NUCLEOTIDE SEQUENCE [LARGE SCALE GENOMIC DNA]</scope>
    <source>
        <strain evidence="1 2">DSM 442</strain>
    </source>
</reference>
<evidence type="ECO:0000313" key="1">
    <source>
        <dbReference type="EMBL" id="EST12266.1"/>
    </source>
</evidence>
<evidence type="ECO:0000313" key="2">
    <source>
        <dbReference type="Proteomes" id="UP000018296"/>
    </source>
</evidence>
<organism evidence="1 2">
    <name type="scientific">Sporolactobacillus laevolacticus DSM 442</name>
    <dbReference type="NCBI Taxonomy" id="1395513"/>
    <lineage>
        <taxon>Bacteria</taxon>
        <taxon>Bacillati</taxon>
        <taxon>Bacillota</taxon>
        <taxon>Bacilli</taxon>
        <taxon>Bacillales</taxon>
        <taxon>Sporolactobacillaceae</taxon>
        <taxon>Sporolactobacillus</taxon>
    </lineage>
</organism>
<gene>
    <name evidence="1" type="ORF">P343_08770</name>
</gene>
<keyword evidence="2" id="KW-1185">Reference proteome</keyword>
<dbReference type="EMBL" id="AWTC01000006">
    <property type="protein sequence ID" value="EST12266.1"/>
    <property type="molecule type" value="Genomic_DNA"/>
</dbReference>
<sequence length="66" mass="7286">MLIDCGLRSIEIRRLKPEDIKETIINVLGKENKKRFGSETATALDKVVASLTTNLVSPSHGHISIQ</sequence>
<dbReference type="OrthoDB" id="107900at2"/>
<protein>
    <submittedName>
        <fullName evidence="1">Uncharacterized protein</fullName>
    </submittedName>
</protein>
<comment type="caution">
    <text evidence="1">The sequence shown here is derived from an EMBL/GenBank/DDBJ whole genome shotgun (WGS) entry which is preliminary data.</text>
</comment>
<dbReference type="STRING" id="1395513.P343_08770"/>
<dbReference type="Proteomes" id="UP000018296">
    <property type="component" value="Unassembled WGS sequence"/>
</dbReference>